<dbReference type="PANTHER" id="PTHR23521">
    <property type="entry name" value="TRANSPORTER MFS SUPERFAMILY"/>
    <property type="match status" value="1"/>
</dbReference>
<feature type="transmembrane region" description="Helical" evidence="4">
    <location>
        <begin position="106"/>
        <end position="125"/>
    </location>
</feature>
<dbReference type="InterPro" id="IPR020846">
    <property type="entry name" value="MFS_dom"/>
</dbReference>
<feature type="transmembrane region" description="Helical" evidence="4">
    <location>
        <begin position="252"/>
        <end position="270"/>
    </location>
</feature>
<keyword evidence="1 4" id="KW-0812">Transmembrane</keyword>
<feature type="transmembrane region" description="Helical" evidence="4">
    <location>
        <begin position="304"/>
        <end position="328"/>
    </location>
</feature>
<sequence length="388" mass="40396">MSSTPPKHAYDWRTITALNAVSTLAQIGQFGIIFVIVPVWLALQGLSAAQLGFFAASLWMGQMPGLGLAPWLCRHWGARTVVVVGLACSVLALLGIAWVPMAVLPWPAYLACGLLAGLGMGLRWVGLEPWLYNIAPAHARGRLVGFHETLIAAAPVVAPAIAAWVGVQGHTILWVGVGFTVSALVPLAFARTPPVEEAHRVNSWRQSAQAAWPHRIFRQGLLIALCGGMLESALAGLFAVFAGDRGFEAEGIAHLLTAFGLGGLLLQYPVGWMADHWGLRAAGALAALGTALAAALLACVPGVTVAFATMFVLGGLITAFLTLALIAATKTPTPDMAWNVSSLSMAYSLSAVVGPVVAGGAMTATSSVALMWFAVAVGVVMIGLLLKR</sequence>
<keyword evidence="3 4" id="KW-0472">Membrane</keyword>
<accession>A0ABU3KQP3</accession>
<feature type="transmembrane region" description="Helical" evidence="4">
    <location>
        <begin position="146"/>
        <end position="165"/>
    </location>
</feature>
<evidence type="ECO:0000313" key="6">
    <source>
        <dbReference type="EMBL" id="MDT7519557.1"/>
    </source>
</evidence>
<feature type="transmembrane region" description="Helical" evidence="4">
    <location>
        <begin position="340"/>
        <end position="362"/>
    </location>
</feature>
<evidence type="ECO:0000256" key="4">
    <source>
        <dbReference type="SAM" id="Phobius"/>
    </source>
</evidence>
<dbReference type="PROSITE" id="PS50850">
    <property type="entry name" value="MFS"/>
    <property type="match status" value="1"/>
</dbReference>
<dbReference type="InterPro" id="IPR011701">
    <property type="entry name" value="MFS"/>
</dbReference>
<dbReference type="InterPro" id="IPR036259">
    <property type="entry name" value="MFS_trans_sf"/>
</dbReference>
<feature type="transmembrane region" description="Helical" evidence="4">
    <location>
        <begin position="221"/>
        <end position="240"/>
    </location>
</feature>
<dbReference type="PANTHER" id="PTHR23521:SF2">
    <property type="entry name" value="TRANSPORTER MFS SUPERFAMILY"/>
    <property type="match status" value="1"/>
</dbReference>
<keyword evidence="2 4" id="KW-1133">Transmembrane helix</keyword>
<dbReference type="EMBL" id="JAVBIK010000001">
    <property type="protein sequence ID" value="MDT7519557.1"/>
    <property type="molecule type" value="Genomic_DNA"/>
</dbReference>
<feature type="transmembrane region" description="Helical" evidence="4">
    <location>
        <begin position="49"/>
        <end position="69"/>
    </location>
</feature>
<feature type="transmembrane region" description="Helical" evidence="4">
    <location>
        <begin position="171"/>
        <end position="190"/>
    </location>
</feature>
<dbReference type="Proteomes" id="UP001321700">
    <property type="component" value="Unassembled WGS sequence"/>
</dbReference>
<feature type="transmembrane region" description="Helical" evidence="4">
    <location>
        <begin position="81"/>
        <end position="100"/>
    </location>
</feature>
<feature type="transmembrane region" description="Helical" evidence="4">
    <location>
        <begin position="368"/>
        <end position="386"/>
    </location>
</feature>
<dbReference type="SUPFAM" id="SSF103473">
    <property type="entry name" value="MFS general substrate transporter"/>
    <property type="match status" value="1"/>
</dbReference>
<organism evidence="6 7">
    <name type="scientific">Rhodoferax potami</name>
    <dbReference type="NCBI Taxonomy" id="3068338"/>
    <lineage>
        <taxon>Bacteria</taxon>
        <taxon>Pseudomonadati</taxon>
        <taxon>Pseudomonadota</taxon>
        <taxon>Betaproteobacteria</taxon>
        <taxon>Burkholderiales</taxon>
        <taxon>Comamonadaceae</taxon>
        <taxon>Rhodoferax</taxon>
    </lineage>
</organism>
<gene>
    <name evidence="6" type="ORF">RAE19_12695</name>
</gene>
<reference evidence="6 7" key="1">
    <citation type="submission" date="2023-08" db="EMBL/GenBank/DDBJ databases">
        <title>Rhodoferax potami sp. nov. and Rhodoferax mekongensis sp. nov., isolated from the Mekong River in Thailand.</title>
        <authorList>
            <person name="Kitikhun S."/>
            <person name="Charoenyingcharoen P."/>
            <person name="Siriarchawattana P."/>
            <person name="Likhitrattanapisal S."/>
            <person name="Nilsakha T."/>
            <person name="Chanpet A."/>
            <person name="Rattanawaree P."/>
            <person name="Ingsriswang S."/>
        </authorList>
    </citation>
    <scope>NUCLEOTIDE SEQUENCE [LARGE SCALE GENOMIC DNA]</scope>
    <source>
        <strain evidence="6 7">TBRC 17660</strain>
    </source>
</reference>
<name>A0ABU3KQP3_9BURK</name>
<evidence type="ECO:0000256" key="1">
    <source>
        <dbReference type="ARBA" id="ARBA00022692"/>
    </source>
</evidence>
<dbReference type="Pfam" id="PF07690">
    <property type="entry name" value="MFS_1"/>
    <property type="match status" value="1"/>
</dbReference>
<evidence type="ECO:0000259" key="5">
    <source>
        <dbReference type="PROSITE" id="PS50850"/>
    </source>
</evidence>
<evidence type="ECO:0000313" key="7">
    <source>
        <dbReference type="Proteomes" id="UP001321700"/>
    </source>
</evidence>
<comment type="caution">
    <text evidence="6">The sequence shown here is derived from an EMBL/GenBank/DDBJ whole genome shotgun (WGS) entry which is preliminary data.</text>
</comment>
<evidence type="ECO:0000256" key="2">
    <source>
        <dbReference type="ARBA" id="ARBA00022989"/>
    </source>
</evidence>
<dbReference type="RefSeq" id="WP_313875231.1">
    <property type="nucleotide sequence ID" value="NZ_JAVBIK010000001.1"/>
</dbReference>
<protein>
    <submittedName>
        <fullName evidence="6">MFS transporter</fullName>
    </submittedName>
</protein>
<evidence type="ECO:0000256" key="3">
    <source>
        <dbReference type="ARBA" id="ARBA00023136"/>
    </source>
</evidence>
<feature type="domain" description="Major facilitator superfamily (MFS) profile" evidence="5">
    <location>
        <begin position="15"/>
        <end position="388"/>
    </location>
</feature>
<keyword evidence="7" id="KW-1185">Reference proteome</keyword>
<dbReference type="Gene3D" id="1.20.1250.20">
    <property type="entry name" value="MFS general substrate transporter like domains"/>
    <property type="match status" value="2"/>
</dbReference>
<proteinExistence type="predicted"/>
<feature type="transmembrane region" description="Helical" evidence="4">
    <location>
        <begin position="21"/>
        <end position="43"/>
    </location>
</feature>
<feature type="transmembrane region" description="Helical" evidence="4">
    <location>
        <begin position="277"/>
        <end position="298"/>
    </location>
</feature>